<proteinExistence type="predicted"/>
<dbReference type="KEGG" id="act:ACLA_061430"/>
<dbReference type="Proteomes" id="UP000006701">
    <property type="component" value="Unassembled WGS sequence"/>
</dbReference>
<dbReference type="VEuPathDB" id="FungiDB:ACLA_061430"/>
<gene>
    <name evidence="1" type="ORF">ACLA_061430</name>
</gene>
<evidence type="ECO:0000313" key="1">
    <source>
        <dbReference type="EMBL" id="EAW12181.1"/>
    </source>
</evidence>
<dbReference type="HOGENOM" id="CLU_1730995_0_0_1"/>
<dbReference type="EMBL" id="DS027050">
    <property type="protein sequence ID" value="EAW12181.1"/>
    <property type="molecule type" value="Genomic_DNA"/>
</dbReference>
<protein>
    <submittedName>
        <fullName evidence="1">Uncharacterized protein</fullName>
    </submittedName>
</protein>
<evidence type="ECO:0000313" key="2">
    <source>
        <dbReference type="Proteomes" id="UP000006701"/>
    </source>
</evidence>
<dbReference type="AlphaFoldDB" id="A1CCC4"/>
<dbReference type="OrthoDB" id="2823490at2759"/>
<dbReference type="eggNOG" id="ENOG502RPNI">
    <property type="taxonomic scope" value="Eukaryota"/>
</dbReference>
<dbReference type="GeneID" id="4705849"/>
<accession>A1CCC4</accession>
<keyword evidence="2" id="KW-1185">Reference proteome</keyword>
<sequence>MGTFSERDVSIKTLRLDVCTRTGIPQDLLGPPDISFQEGVETPRCRTAKDDLRKLNRATATVHKMHPDYLLAALKHILEMVLYWPYRNVIYEHVGSVMFLLDGRLLEWDLTEYLQKMWSEDEDHAQWRQGVLVQRKNIGFCADNMLPKEGT</sequence>
<organism evidence="1 2">
    <name type="scientific">Aspergillus clavatus (strain ATCC 1007 / CBS 513.65 / DSM 816 / NCTC 3887 / NRRL 1 / QM 1276 / 107)</name>
    <dbReference type="NCBI Taxonomy" id="344612"/>
    <lineage>
        <taxon>Eukaryota</taxon>
        <taxon>Fungi</taxon>
        <taxon>Dikarya</taxon>
        <taxon>Ascomycota</taxon>
        <taxon>Pezizomycotina</taxon>
        <taxon>Eurotiomycetes</taxon>
        <taxon>Eurotiomycetidae</taxon>
        <taxon>Eurotiales</taxon>
        <taxon>Aspergillaceae</taxon>
        <taxon>Aspergillus</taxon>
        <taxon>Aspergillus subgen. Fumigati</taxon>
    </lineage>
</organism>
<reference evidence="1 2" key="1">
    <citation type="journal article" date="2008" name="PLoS Genet.">
        <title>Genomic islands in the pathogenic filamentous fungus Aspergillus fumigatus.</title>
        <authorList>
            <person name="Fedorova N.D."/>
            <person name="Khaldi N."/>
            <person name="Joardar V.S."/>
            <person name="Maiti R."/>
            <person name="Amedeo P."/>
            <person name="Anderson M.J."/>
            <person name="Crabtree J."/>
            <person name="Silva J.C."/>
            <person name="Badger J.H."/>
            <person name="Albarraq A."/>
            <person name="Angiuoli S."/>
            <person name="Bussey H."/>
            <person name="Bowyer P."/>
            <person name="Cotty P.J."/>
            <person name="Dyer P.S."/>
            <person name="Egan A."/>
            <person name="Galens K."/>
            <person name="Fraser-Liggett C.M."/>
            <person name="Haas B.J."/>
            <person name="Inman J.M."/>
            <person name="Kent R."/>
            <person name="Lemieux S."/>
            <person name="Malavazi I."/>
            <person name="Orvis J."/>
            <person name="Roemer T."/>
            <person name="Ronning C.M."/>
            <person name="Sundaram J.P."/>
            <person name="Sutton G."/>
            <person name="Turner G."/>
            <person name="Venter J.C."/>
            <person name="White O.R."/>
            <person name="Whitty B.R."/>
            <person name="Youngman P."/>
            <person name="Wolfe K.H."/>
            <person name="Goldman G.H."/>
            <person name="Wortman J.R."/>
            <person name="Jiang B."/>
            <person name="Denning D.W."/>
            <person name="Nierman W.C."/>
        </authorList>
    </citation>
    <scope>NUCLEOTIDE SEQUENCE [LARGE SCALE GENOMIC DNA]</scope>
    <source>
        <strain evidence="2">ATCC 1007 / CBS 513.65 / DSM 816 / NCTC 3887 / NRRL 1</strain>
    </source>
</reference>
<dbReference type="RefSeq" id="XP_001273607.1">
    <property type="nucleotide sequence ID" value="XM_001273606.1"/>
</dbReference>
<name>A1CCC4_ASPCL</name>